<organism evidence="2 3">
    <name type="scientific">Liparis tanakae</name>
    <name type="common">Tanaka's snailfish</name>
    <dbReference type="NCBI Taxonomy" id="230148"/>
    <lineage>
        <taxon>Eukaryota</taxon>
        <taxon>Metazoa</taxon>
        <taxon>Chordata</taxon>
        <taxon>Craniata</taxon>
        <taxon>Vertebrata</taxon>
        <taxon>Euteleostomi</taxon>
        <taxon>Actinopterygii</taxon>
        <taxon>Neopterygii</taxon>
        <taxon>Teleostei</taxon>
        <taxon>Neoteleostei</taxon>
        <taxon>Acanthomorphata</taxon>
        <taxon>Eupercaria</taxon>
        <taxon>Perciformes</taxon>
        <taxon>Cottioidei</taxon>
        <taxon>Cottales</taxon>
        <taxon>Liparidae</taxon>
        <taxon>Liparis</taxon>
    </lineage>
</organism>
<feature type="compositionally biased region" description="Polar residues" evidence="1">
    <location>
        <begin position="1"/>
        <end position="10"/>
    </location>
</feature>
<gene>
    <name evidence="2" type="ORF">EYF80_040422</name>
</gene>
<reference evidence="2 3" key="1">
    <citation type="submission" date="2019-03" db="EMBL/GenBank/DDBJ databases">
        <title>First draft genome of Liparis tanakae, snailfish: a comprehensive survey of snailfish specific genes.</title>
        <authorList>
            <person name="Kim W."/>
            <person name="Song I."/>
            <person name="Jeong J.-H."/>
            <person name="Kim D."/>
            <person name="Kim S."/>
            <person name="Ryu S."/>
            <person name="Song J.Y."/>
            <person name="Lee S.K."/>
        </authorList>
    </citation>
    <scope>NUCLEOTIDE SEQUENCE [LARGE SCALE GENOMIC DNA]</scope>
    <source>
        <tissue evidence="2">Muscle</tissue>
    </source>
</reference>
<feature type="compositionally biased region" description="Basic and acidic residues" evidence="1">
    <location>
        <begin position="90"/>
        <end position="100"/>
    </location>
</feature>
<feature type="region of interest" description="Disordered" evidence="1">
    <location>
        <begin position="1"/>
        <end position="44"/>
    </location>
</feature>
<proteinExistence type="predicted"/>
<feature type="region of interest" description="Disordered" evidence="1">
    <location>
        <begin position="66"/>
        <end position="100"/>
    </location>
</feature>
<evidence type="ECO:0000313" key="3">
    <source>
        <dbReference type="Proteomes" id="UP000314294"/>
    </source>
</evidence>
<evidence type="ECO:0000313" key="2">
    <source>
        <dbReference type="EMBL" id="TNN49361.1"/>
    </source>
</evidence>
<evidence type="ECO:0000256" key="1">
    <source>
        <dbReference type="SAM" id="MobiDB-lite"/>
    </source>
</evidence>
<dbReference type="EMBL" id="SRLO01000659">
    <property type="protein sequence ID" value="TNN49361.1"/>
    <property type="molecule type" value="Genomic_DNA"/>
</dbReference>
<dbReference type="AlphaFoldDB" id="A0A4Z2G817"/>
<accession>A0A4Z2G817</accession>
<protein>
    <submittedName>
        <fullName evidence="2">Uncharacterized protein</fullName>
    </submittedName>
</protein>
<sequence>MFWRSVPTSHGSGGRSVGDEDRSSRMGTSELSSSRRSDLQGSGSVPSGVLCWFWFCVGSGSGSVFGSPSPTPADLEVVGPRPFLSTKQRPLVDKRRDVNE</sequence>
<keyword evidence="3" id="KW-1185">Reference proteome</keyword>
<comment type="caution">
    <text evidence="2">The sequence shown here is derived from an EMBL/GenBank/DDBJ whole genome shotgun (WGS) entry which is preliminary data.</text>
</comment>
<dbReference type="Proteomes" id="UP000314294">
    <property type="component" value="Unassembled WGS sequence"/>
</dbReference>
<name>A0A4Z2G817_9TELE</name>